<feature type="transmembrane region" description="Helical" evidence="1">
    <location>
        <begin position="79"/>
        <end position="96"/>
    </location>
</feature>
<accession>A0A2I0LDF1</accession>
<dbReference type="AlphaFoldDB" id="A0A2I0LDF1"/>
<name>A0A2I0LDF1_PUNGR</name>
<dbReference type="Proteomes" id="UP000233551">
    <property type="component" value="Unassembled WGS sequence"/>
</dbReference>
<dbReference type="EMBL" id="PGOL01000037">
    <property type="protein sequence ID" value="PKI78702.1"/>
    <property type="molecule type" value="Genomic_DNA"/>
</dbReference>
<sequence length="97" mass="11456">SKDHKGFNTSDYRCIPGFRCRVQLGEWHGFWVCPRNWFRRSLDRWIVASRFGHGGLTEDCLFECLIPTHSSRKYHPSTFCFQLVALFTSFCGFWSVK</sequence>
<keyword evidence="3" id="KW-1185">Reference proteome</keyword>
<organism evidence="2 3">
    <name type="scientific">Punica granatum</name>
    <name type="common">Pomegranate</name>
    <dbReference type="NCBI Taxonomy" id="22663"/>
    <lineage>
        <taxon>Eukaryota</taxon>
        <taxon>Viridiplantae</taxon>
        <taxon>Streptophyta</taxon>
        <taxon>Embryophyta</taxon>
        <taxon>Tracheophyta</taxon>
        <taxon>Spermatophyta</taxon>
        <taxon>Magnoliopsida</taxon>
        <taxon>eudicotyledons</taxon>
        <taxon>Gunneridae</taxon>
        <taxon>Pentapetalae</taxon>
        <taxon>rosids</taxon>
        <taxon>malvids</taxon>
        <taxon>Myrtales</taxon>
        <taxon>Lythraceae</taxon>
        <taxon>Punica</taxon>
    </lineage>
</organism>
<comment type="caution">
    <text evidence="2">The sequence shown here is derived from an EMBL/GenBank/DDBJ whole genome shotgun (WGS) entry which is preliminary data.</text>
</comment>
<proteinExistence type="predicted"/>
<protein>
    <submittedName>
        <fullName evidence="2">Uncharacterized protein</fullName>
    </submittedName>
</protein>
<evidence type="ECO:0000313" key="2">
    <source>
        <dbReference type="EMBL" id="PKI78702.1"/>
    </source>
</evidence>
<evidence type="ECO:0000313" key="3">
    <source>
        <dbReference type="Proteomes" id="UP000233551"/>
    </source>
</evidence>
<keyword evidence="1" id="KW-0812">Transmembrane</keyword>
<keyword evidence="1" id="KW-1133">Transmembrane helix</keyword>
<reference evidence="2 3" key="1">
    <citation type="submission" date="2017-11" db="EMBL/GenBank/DDBJ databases">
        <title>De-novo sequencing of pomegranate (Punica granatum L.) genome.</title>
        <authorList>
            <person name="Akparov Z."/>
            <person name="Amiraslanov A."/>
            <person name="Hajiyeva S."/>
            <person name="Abbasov M."/>
            <person name="Kaur K."/>
            <person name="Hamwieh A."/>
            <person name="Solovyev V."/>
            <person name="Salamov A."/>
            <person name="Braich B."/>
            <person name="Kosarev P."/>
            <person name="Mahmoud A."/>
            <person name="Hajiyev E."/>
            <person name="Babayeva S."/>
            <person name="Izzatullayeva V."/>
            <person name="Mammadov A."/>
            <person name="Mammadov A."/>
            <person name="Sharifova S."/>
            <person name="Ojaghi J."/>
            <person name="Eynullazada K."/>
            <person name="Bayramov B."/>
            <person name="Abdulazimova A."/>
            <person name="Shahmuradov I."/>
        </authorList>
    </citation>
    <scope>NUCLEOTIDE SEQUENCE [LARGE SCALE GENOMIC DNA]</scope>
    <source>
        <strain evidence="3">cv. AG2017</strain>
        <tissue evidence="2">Leaf</tissue>
    </source>
</reference>
<keyword evidence="1" id="KW-0472">Membrane</keyword>
<evidence type="ECO:0000256" key="1">
    <source>
        <dbReference type="SAM" id="Phobius"/>
    </source>
</evidence>
<gene>
    <name evidence="2" type="ORF">CRG98_000927</name>
</gene>
<feature type="non-terminal residue" evidence="2">
    <location>
        <position position="1"/>
    </location>
</feature>